<dbReference type="RefSeq" id="WP_232594915.1">
    <property type="nucleotide sequence ID" value="NZ_BSPD01000061.1"/>
</dbReference>
<feature type="transmembrane region" description="Helical" evidence="8">
    <location>
        <begin position="73"/>
        <end position="93"/>
    </location>
</feature>
<organism evidence="9 10">
    <name type="scientific">Marinibactrum halimedae</name>
    <dbReference type="NCBI Taxonomy" id="1444977"/>
    <lineage>
        <taxon>Bacteria</taxon>
        <taxon>Pseudomonadati</taxon>
        <taxon>Pseudomonadota</taxon>
        <taxon>Gammaproteobacteria</taxon>
        <taxon>Cellvibrionales</taxon>
        <taxon>Cellvibrionaceae</taxon>
        <taxon>Marinibactrum</taxon>
    </lineage>
</organism>
<feature type="transmembrane region" description="Helical" evidence="8">
    <location>
        <begin position="253"/>
        <end position="276"/>
    </location>
</feature>
<evidence type="ECO:0000256" key="1">
    <source>
        <dbReference type="ARBA" id="ARBA00004651"/>
    </source>
</evidence>
<reference evidence="9 10" key="1">
    <citation type="journal article" date="2014" name="Int. J. Syst. Evol. Microbiol.">
        <title>Complete genome sequence of Corynebacterium casei LMG S-19264T (=DSM 44701T), isolated from a smear-ripened cheese.</title>
        <authorList>
            <consortium name="US DOE Joint Genome Institute (JGI-PGF)"/>
            <person name="Walter F."/>
            <person name="Albersmeier A."/>
            <person name="Kalinowski J."/>
            <person name="Ruckert C."/>
        </authorList>
    </citation>
    <scope>NUCLEOTIDE SEQUENCE [LARGE SCALE GENOMIC DNA]</scope>
    <source>
        <strain evidence="9 10">NBRC 110095</strain>
    </source>
</reference>
<comment type="subcellular location">
    <subcellularLocation>
        <location evidence="8">Cell inner membrane</location>
        <topology evidence="8">Multi-pass membrane protein</topology>
    </subcellularLocation>
    <subcellularLocation>
        <location evidence="1">Cell membrane</location>
        <topology evidence="1">Multi-pass membrane protein</topology>
    </subcellularLocation>
</comment>
<evidence type="ECO:0000313" key="10">
    <source>
        <dbReference type="Proteomes" id="UP001156870"/>
    </source>
</evidence>
<comment type="similarity">
    <text evidence="2 8">Belongs to the alanine or glycine:cation symporter (AGCS) (TC 2.A.25) family.</text>
</comment>
<evidence type="ECO:0000256" key="5">
    <source>
        <dbReference type="ARBA" id="ARBA00022692"/>
    </source>
</evidence>
<dbReference type="Gene3D" id="1.20.1740.10">
    <property type="entry name" value="Amino acid/polyamine transporter I"/>
    <property type="match status" value="1"/>
</dbReference>
<dbReference type="PANTHER" id="PTHR30330">
    <property type="entry name" value="AGSS FAMILY TRANSPORTER, SODIUM-ALANINE"/>
    <property type="match status" value="1"/>
</dbReference>
<feature type="transmembrane region" description="Helical" evidence="8">
    <location>
        <begin position="422"/>
        <end position="442"/>
    </location>
</feature>
<dbReference type="AlphaFoldDB" id="A0AA37T4U2"/>
<dbReference type="PRINTS" id="PR00175">
    <property type="entry name" value="NAALASMPORT"/>
</dbReference>
<accession>A0AA37T4U2</accession>
<gene>
    <name evidence="9" type="primary">dagA</name>
    <name evidence="9" type="ORF">GCM10007877_24780</name>
</gene>
<keyword evidence="3 8" id="KW-0813">Transport</keyword>
<keyword evidence="6 8" id="KW-1133">Transmembrane helix</keyword>
<keyword evidence="7 8" id="KW-0472">Membrane</keyword>
<dbReference type="PANTHER" id="PTHR30330:SF3">
    <property type="entry name" value="TRANSCRIPTIONAL REGULATOR, LRP FAMILY"/>
    <property type="match status" value="1"/>
</dbReference>
<dbReference type="Proteomes" id="UP001156870">
    <property type="component" value="Unassembled WGS sequence"/>
</dbReference>
<protein>
    <submittedName>
        <fullName evidence="9">Sodium:alanine symporter</fullName>
    </submittedName>
</protein>
<comment type="caution">
    <text evidence="9">The sequence shown here is derived from an EMBL/GenBank/DDBJ whole genome shotgun (WGS) entry which is preliminary data.</text>
</comment>
<keyword evidence="10" id="KW-1185">Reference proteome</keyword>
<evidence type="ECO:0000256" key="7">
    <source>
        <dbReference type="ARBA" id="ARBA00023136"/>
    </source>
</evidence>
<evidence type="ECO:0000256" key="3">
    <source>
        <dbReference type="ARBA" id="ARBA00022448"/>
    </source>
</evidence>
<evidence type="ECO:0000256" key="8">
    <source>
        <dbReference type="RuleBase" id="RU363064"/>
    </source>
</evidence>
<feature type="transmembrane region" description="Helical" evidence="8">
    <location>
        <begin position="307"/>
        <end position="334"/>
    </location>
</feature>
<feature type="transmembrane region" description="Helical" evidence="8">
    <location>
        <begin position="190"/>
        <end position="212"/>
    </location>
</feature>
<feature type="transmembrane region" description="Helical" evidence="8">
    <location>
        <begin position="356"/>
        <end position="378"/>
    </location>
</feature>
<keyword evidence="8" id="KW-0769">Symport</keyword>
<keyword evidence="4" id="KW-1003">Cell membrane</keyword>
<evidence type="ECO:0000313" key="9">
    <source>
        <dbReference type="EMBL" id="GLS26759.1"/>
    </source>
</evidence>
<dbReference type="GO" id="GO:0005283">
    <property type="term" value="F:amino acid:sodium symporter activity"/>
    <property type="evidence" value="ECO:0007669"/>
    <property type="project" value="InterPro"/>
</dbReference>
<feature type="transmembrane region" description="Helical" evidence="8">
    <location>
        <begin position="15"/>
        <end position="35"/>
    </location>
</feature>
<proteinExistence type="inferred from homology"/>
<feature type="transmembrane region" description="Helical" evidence="8">
    <location>
        <begin position="99"/>
        <end position="122"/>
    </location>
</feature>
<dbReference type="EMBL" id="BSPD01000061">
    <property type="protein sequence ID" value="GLS26759.1"/>
    <property type="molecule type" value="Genomic_DNA"/>
</dbReference>
<evidence type="ECO:0000256" key="2">
    <source>
        <dbReference type="ARBA" id="ARBA00009261"/>
    </source>
</evidence>
<dbReference type="InterPro" id="IPR001463">
    <property type="entry name" value="Na/Ala_symport"/>
</dbReference>
<name>A0AA37T4U2_9GAMM</name>
<feature type="transmembrane region" description="Helical" evidence="8">
    <location>
        <begin position="224"/>
        <end position="241"/>
    </location>
</feature>
<dbReference type="GO" id="GO:0005886">
    <property type="term" value="C:plasma membrane"/>
    <property type="evidence" value="ECO:0007669"/>
    <property type="project" value="UniProtKB-SubCell"/>
</dbReference>
<sequence length="452" mass="47924">MLQTIEDVLVAFSDFIWGTPLLALILAGGAFFVVYSRLLPYLYFGHAFKILRGDYNDPNDQGDISHFQALSSALSGTLGLGNIAGVAVAIAAGGPGAIFWMWATALVGVGTKFFTASLSVMYRGKDSQGKVQGGPMYVIETALGKRWKPLAMFFCVAAMFGTLPVFQINQLTQIVRDVIAVPAGWTGPEAHLGFDIVFGSLVAALVAVVIFGGVKRVAATAERIVPIMVVGYLLITCWVLISNASAIPSTLLLIVQDAFSGSAVAGGLLGTMIIGVRQGTFSNEAGIGTESLAHGAVKTQEPIREGLVAMVGPIVDTIVVCTCTALVILMTGVWETGSADGVTLTAKAFETSLGSIGPYLLIVLVFFFSISTMFTFWYYGTKCLSYLVGADRVGWYRYAYVGLVIAGAVVSVKAVVALMSGMYALMAIPTMLSSFILAPKVMEAAKDYFSRY</sequence>
<feature type="transmembrane region" description="Helical" evidence="8">
    <location>
        <begin position="150"/>
        <end position="170"/>
    </location>
</feature>
<evidence type="ECO:0000256" key="6">
    <source>
        <dbReference type="ARBA" id="ARBA00022989"/>
    </source>
</evidence>
<keyword evidence="8" id="KW-0997">Cell inner membrane</keyword>
<feature type="transmembrane region" description="Helical" evidence="8">
    <location>
        <begin position="398"/>
        <end position="416"/>
    </location>
</feature>
<evidence type="ECO:0000256" key="4">
    <source>
        <dbReference type="ARBA" id="ARBA00022475"/>
    </source>
</evidence>
<keyword evidence="5 8" id="KW-0812">Transmembrane</keyword>
<dbReference type="Pfam" id="PF01235">
    <property type="entry name" value="Na_Ala_symp"/>
    <property type="match status" value="1"/>
</dbReference>
<dbReference type="NCBIfam" id="TIGR00835">
    <property type="entry name" value="agcS"/>
    <property type="match status" value="1"/>
</dbReference>